<dbReference type="PANTHER" id="PTHR42648">
    <property type="entry name" value="TRANSPOSASE, PUTATIVE-RELATED"/>
    <property type="match status" value="1"/>
</dbReference>
<comment type="caution">
    <text evidence="2">The sequence shown here is derived from an EMBL/GenBank/DDBJ whole genome shotgun (WGS) entry which is preliminary data.</text>
</comment>
<organism evidence="2">
    <name type="scientific">Tanacetum cinerariifolium</name>
    <name type="common">Dalmatian daisy</name>
    <name type="synonym">Chrysanthemum cinerariifolium</name>
    <dbReference type="NCBI Taxonomy" id="118510"/>
    <lineage>
        <taxon>Eukaryota</taxon>
        <taxon>Viridiplantae</taxon>
        <taxon>Streptophyta</taxon>
        <taxon>Embryophyta</taxon>
        <taxon>Tracheophyta</taxon>
        <taxon>Spermatophyta</taxon>
        <taxon>Magnoliopsida</taxon>
        <taxon>eudicotyledons</taxon>
        <taxon>Gunneridae</taxon>
        <taxon>Pentapetalae</taxon>
        <taxon>asterids</taxon>
        <taxon>campanulids</taxon>
        <taxon>Asterales</taxon>
        <taxon>Asteraceae</taxon>
        <taxon>Asteroideae</taxon>
        <taxon>Anthemideae</taxon>
        <taxon>Anthemidinae</taxon>
        <taxon>Tanacetum</taxon>
    </lineage>
</organism>
<dbReference type="Pfam" id="PF13976">
    <property type="entry name" value="gag_pre-integrs"/>
    <property type="match status" value="1"/>
</dbReference>
<dbReference type="EMBL" id="BKCJ010003179">
    <property type="protein sequence ID" value="GEU53471.1"/>
    <property type="molecule type" value="Genomic_DNA"/>
</dbReference>
<dbReference type="PANTHER" id="PTHR42648:SF27">
    <property type="entry name" value="RNA-DIRECTED DNA POLYMERASE"/>
    <property type="match status" value="1"/>
</dbReference>
<gene>
    <name evidence="2" type="ORF">Tci_025449</name>
</gene>
<accession>A0A6L2KV23</accession>
<evidence type="ECO:0000259" key="1">
    <source>
        <dbReference type="Pfam" id="PF13976"/>
    </source>
</evidence>
<protein>
    <recommendedName>
        <fullName evidence="1">GAG-pre-integrase domain-containing protein</fullName>
    </recommendedName>
</protein>
<evidence type="ECO:0000313" key="2">
    <source>
        <dbReference type="EMBL" id="GEU53471.1"/>
    </source>
</evidence>
<reference evidence="2" key="1">
    <citation type="journal article" date="2019" name="Sci. Rep.">
        <title>Draft genome of Tanacetum cinerariifolium, the natural source of mosquito coil.</title>
        <authorList>
            <person name="Yamashiro T."/>
            <person name="Shiraishi A."/>
            <person name="Satake H."/>
            <person name="Nakayama K."/>
        </authorList>
    </citation>
    <scope>NUCLEOTIDE SEQUENCE</scope>
</reference>
<dbReference type="AlphaFoldDB" id="A0A6L2KV23"/>
<dbReference type="InterPro" id="IPR039537">
    <property type="entry name" value="Retrotran_Ty1/copia-like"/>
</dbReference>
<name>A0A6L2KV23_TANCI</name>
<sequence length="557" mass="64129">MVVDAQSTNNTTIRSILLAEKLTGSNFTNCYRNLRIVLRYEKKLKFVEQPTGPAPNPETADLDTIDKYYEIVNLEEEVACLMLSSMSPYLQRTLEKYNAYDMLEELKLCLKSRLNRNCLKQSKCFTLAMVTQRNWPSYHAELKKRKNASGASTSGIFTIELYAFPNKTRVYDTGYGTHICNTLHGLRESKKLKHGSLILNKRAKHALDSSYLWHCRLGHINKKRMKKLQCDGILQPTHDEFLKKCKSCISGKMARKPFPHKVKRAKDLLGLIHTDVCGPFRTVLKEGVSYFINFTNDFNRYGYVYLMKHKHETSLRNLLNTSEIHNEVAPTQIELQNDKVPSCRSARIPQAPDRYGFYVDVEEHELGDFDEPPNYEAALSDPKSKKWLEAMNTKMQSMKDNQFWYFVNLPPDGRTVGTYILGIKIIRDRSKRLIALSQSAYLEKTLKKFRMENSKKGHTPMIENSIMYVVRCTTPDVAFAQNLCSRFQQNPGEIYWTVVKAILKYLRNTKDMVLVYGEKPEAELKVSCYVDASFQTDKDDTKSQTGYLIVHNGGAID</sequence>
<dbReference type="InterPro" id="IPR025724">
    <property type="entry name" value="GAG-pre-integrase_dom"/>
</dbReference>
<feature type="domain" description="GAG-pre-integrase" evidence="1">
    <location>
        <begin position="204"/>
        <end position="253"/>
    </location>
</feature>
<proteinExistence type="predicted"/>